<proteinExistence type="predicted"/>
<reference evidence="2" key="1">
    <citation type="submission" date="2020-12" db="EMBL/GenBank/DDBJ databases">
        <title>Genome sequencing of genetic groups of Flavobacterium columnare.</title>
        <authorList>
            <person name="Waldbieser G.C."/>
            <person name="Griffin M.J."/>
            <person name="LaFrentz B.R."/>
        </authorList>
    </citation>
    <scope>NUCLEOTIDE SEQUENCE</scope>
    <source>
        <strain evidence="2">90-106</strain>
    </source>
</reference>
<dbReference type="AlphaFoldDB" id="A0A8G0P8Z6"/>
<keyword evidence="1" id="KW-0732">Signal</keyword>
<gene>
    <name evidence="2" type="ORF">JJC05_08510</name>
</gene>
<name>A0A8G0P8Z6_9FLAO</name>
<evidence type="ECO:0000256" key="1">
    <source>
        <dbReference type="SAM" id="SignalP"/>
    </source>
</evidence>
<feature type="signal peptide" evidence="1">
    <location>
        <begin position="1"/>
        <end position="22"/>
    </location>
</feature>
<dbReference type="EMBL" id="CP067378">
    <property type="protein sequence ID" value="QYS87948.1"/>
    <property type="molecule type" value="Genomic_DNA"/>
</dbReference>
<accession>A0A8G0P8Z6</accession>
<protein>
    <recommendedName>
        <fullName evidence="3">DUF11 domain-containing protein</fullName>
    </recommendedName>
</protein>
<evidence type="ECO:0000313" key="2">
    <source>
        <dbReference type="EMBL" id="QYS87948.1"/>
    </source>
</evidence>
<dbReference type="Proteomes" id="UP000824721">
    <property type="component" value="Chromosome"/>
</dbReference>
<evidence type="ECO:0008006" key="3">
    <source>
        <dbReference type="Google" id="ProtNLM"/>
    </source>
</evidence>
<dbReference type="KEGG" id="fdv:JJC05_08510"/>
<organism evidence="2">
    <name type="scientific">Flavobacterium columnare</name>
    <dbReference type="NCBI Taxonomy" id="996"/>
    <lineage>
        <taxon>Bacteria</taxon>
        <taxon>Pseudomonadati</taxon>
        <taxon>Bacteroidota</taxon>
        <taxon>Flavobacteriia</taxon>
        <taxon>Flavobacteriales</taxon>
        <taxon>Flavobacteriaceae</taxon>
        <taxon>Flavobacterium</taxon>
    </lineage>
</organism>
<sequence>MRSSYYLCILLFWSLGFHQSFAQEFKPFSVVNQTNGLNADILLIGNNNLSQDAYLPYDDTEPNDRISMVYVNVDTANRTIYNSSRAKLTIPTAYQACYKIKYAALYWAGIYNKTTLDITKVKLKLPGSAIYEDIAGTLIYNEDLETNKPYAAYADVTNLLNKGGDVQGDYTVANIVCSQGKVQGGYSAGWHLYVIYENPNLPAKNITSFNGFTKLNNTNELDVNVSGFKTIPTGNVGAWVAFGALEGDQQISGDFFKINNVLMQPPFRKINDFVNDRKQNFFNSTFTNPSGLLPDREPNSRNTLGYDAGIFKVDNPSNSVIKNNDTSASINLGTSGDQYFVFFTAFAVDVIGPRIILRKNVTNNAGVDISNQTVDICDEINYNIFFDNIGNDDAQGLASHKYGSNYVLLKDILPQNVLLQSVISTNTALNTSMKYEVNPANPRELFIYIPKAYLKKDAPEYSIIIKVKVACSCDQFTTACSNEIKNQAFVEYRGLLIM</sequence>
<feature type="chain" id="PRO_5034738264" description="DUF11 domain-containing protein" evidence="1">
    <location>
        <begin position="23"/>
        <end position="498"/>
    </location>
</feature>